<keyword evidence="1" id="KW-1133">Transmembrane helix</keyword>
<reference evidence="2" key="1">
    <citation type="journal article" date="2019" name="Sci. Rep.">
        <title>Antennal transcriptome analyses and olfactory protein identification in an important wood-boring moth pest, Streltzoviella insularis (Lepidoptera: Cossidae).</title>
        <authorList>
            <person name="Yang Y"/>
            <person name="Li W"/>
            <person name="Tao J Zong.S."/>
        </authorList>
    </citation>
    <scope>NUCLEOTIDE SEQUENCE</scope>
    <source>
        <tissue evidence="2">Antennae</tissue>
    </source>
</reference>
<feature type="transmembrane region" description="Helical" evidence="1">
    <location>
        <begin position="85"/>
        <end position="105"/>
    </location>
</feature>
<organism evidence="2">
    <name type="scientific">Streltzoviella insularis</name>
    <dbReference type="NCBI Taxonomy" id="1206366"/>
    <lineage>
        <taxon>Eukaryota</taxon>
        <taxon>Metazoa</taxon>
        <taxon>Ecdysozoa</taxon>
        <taxon>Arthropoda</taxon>
        <taxon>Hexapoda</taxon>
        <taxon>Insecta</taxon>
        <taxon>Pterygota</taxon>
        <taxon>Neoptera</taxon>
        <taxon>Endopterygota</taxon>
        <taxon>Lepidoptera</taxon>
        <taxon>Glossata</taxon>
        <taxon>Ditrysia</taxon>
        <taxon>Cossoidea</taxon>
        <taxon>Cossidae</taxon>
        <taxon>Cossinae</taxon>
        <taxon>Streltzoviella</taxon>
    </lineage>
</organism>
<reference evidence="2" key="2">
    <citation type="submission" date="2020-04" db="EMBL/GenBank/DDBJ databases">
        <authorList>
            <person name="Yang Y."/>
        </authorList>
    </citation>
    <scope>NUCLEOTIDE SEQUENCE</scope>
    <source>
        <tissue evidence="2">Antennae</tissue>
    </source>
</reference>
<accession>A0A7D5UMT5</accession>
<keyword evidence="2" id="KW-0675">Receptor</keyword>
<protein>
    <submittedName>
        <fullName evidence="2">Odorant receptor 35</fullName>
    </submittedName>
</protein>
<proteinExistence type="evidence at transcript level"/>
<dbReference type="EMBL" id="MT386794">
    <property type="protein sequence ID" value="QLI62078.1"/>
    <property type="molecule type" value="mRNA"/>
</dbReference>
<sequence>MSGFGNAQPDLIFIHYQIVEKIKVGRSRATTASFVPEFDHITDYIVDRDLKRGVGRKRIKPPYFYIFMAINYSNFWAYKSIPTDSLKLIAIVIQLYALVTARFDYLLQTAYSVRRTESVVWLDHI</sequence>
<feature type="transmembrane region" description="Helical" evidence="1">
    <location>
        <begin position="62"/>
        <end position="79"/>
    </location>
</feature>
<keyword evidence="1" id="KW-0812">Transmembrane</keyword>
<keyword evidence="1" id="KW-0472">Membrane</keyword>
<dbReference type="AlphaFoldDB" id="A0A7D5UMT5"/>
<evidence type="ECO:0000256" key="1">
    <source>
        <dbReference type="SAM" id="Phobius"/>
    </source>
</evidence>
<name>A0A7D5UMT5_9NEOP</name>
<evidence type="ECO:0000313" key="2">
    <source>
        <dbReference type="EMBL" id="QLI62078.1"/>
    </source>
</evidence>